<keyword evidence="1" id="KW-1133">Transmembrane helix</keyword>
<protein>
    <submittedName>
        <fullName evidence="2">Uncharacterized protein</fullName>
    </submittedName>
</protein>
<reference evidence="2" key="1">
    <citation type="journal article" date="2020" name="Stud. Mycol.">
        <title>101 Dothideomycetes genomes: a test case for predicting lifestyles and emergence of pathogens.</title>
        <authorList>
            <person name="Haridas S."/>
            <person name="Albert R."/>
            <person name="Binder M."/>
            <person name="Bloem J."/>
            <person name="Labutti K."/>
            <person name="Salamov A."/>
            <person name="Andreopoulos B."/>
            <person name="Baker S."/>
            <person name="Barry K."/>
            <person name="Bills G."/>
            <person name="Bluhm B."/>
            <person name="Cannon C."/>
            <person name="Castanera R."/>
            <person name="Culley D."/>
            <person name="Daum C."/>
            <person name="Ezra D."/>
            <person name="Gonzalez J."/>
            <person name="Henrissat B."/>
            <person name="Kuo A."/>
            <person name="Liang C."/>
            <person name="Lipzen A."/>
            <person name="Lutzoni F."/>
            <person name="Magnuson J."/>
            <person name="Mondo S."/>
            <person name="Nolan M."/>
            <person name="Ohm R."/>
            <person name="Pangilinan J."/>
            <person name="Park H.-J."/>
            <person name="Ramirez L."/>
            <person name="Alfaro M."/>
            <person name="Sun H."/>
            <person name="Tritt A."/>
            <person name="Yoshinaga Y."/>
            <person name="Zwiers L.-H."/>
            <person name="Turgeon B."/>
            <person name="Goodwin S."/>
            <person name="Spatafora J."/>
            <person name="Crous P."/>
            <person name="Grigoriev I."/>
        </authorList>
    </citation>
    <scope>NUCLEOTIDE SEQUENCE</scope>
    <source>
        <strain evidence="2">CBS 627.86</strain>
    </source>
</reference>
<organism evidence="2 3">
    <name type="scientific">Lophiotrema nucula</name>
    <dbReference type="NCBI Taxonomy" id="690887"/>
    <lineage>
        <taxon>Eukaryota</taxon>
        <taxon>Fungi</taxon>
        <taxon>Dikarya</taxon>
        <taxon>Ascomycota</taxon>
        <taxon>Pezizomycotina</taxon>
        <taxon>Dothideomycetes</taxon>
        <taxon>Pleosporomycetidae</taxon>
        <taxon>Pleosporales</taxon>
        <taxon>Lophiotremataceae</taxon>
        <taxon>Lophiotrema</taxon>
    </lineage>
</organism>
<proteinExistence type="predicted"/>
<feature type="transmembrane region" description="Helical" evidence="1">
    <location>
        <begin position="57"/>
        <end position="79"/>
    </location>
</feature>
<keyword evidence="1" id="KW-0472">Membrane</keyword>
<accession>A0A6A5YP05</accession>
<keyword evidence="3" id="KW-1185">Reference proteome</keyword>
<feature type="transmembrane region" description="Helical" evidence="1">
    <location>
        <begin position="20"/>
        <end position="37"/>
    </location>
</feature>
<evidence type="ECO:0000313" key="2">
    <source>
        <dbReference type="EMBL" id="KAF2108720.1"/>
    </source>
</evidence>
<sequence length="130" mass="15174">MIPLLYYLNTYENRRRMRIASRIFGGITTIFSIVLLVQVSDSKPKPNSKAKSSSFQYWSVIPIVVFFVLFAIVTAAIWWSDMQMYTRVHEYQELRTLEQGRVTEDEAEVFDIGEAEEEVVKDGDDHKEML</sequence>
<evidence type="ECO:0000313" key="3">
    <source>
        <dbReference type="Proteomes" id="UP000799770"/>
    </source>
</evidence>
<name>A0A6A5YP05_9PLEO</name>
<dbReference type="Proteomes" id="UP000799770">
    <property type="component" value="Unassembled WGS sequence"/>
</dbReference>
<dbReference type="AlphaFoldDB" id="A0A6A5YP05"/>
<dbReference type="EMBL" id="ML977346">
    <property type="protein sequence ID" value="KAF2108720.1"/>
    <property type="molecule type" value="Genomic_DNA"/>
</dbReference>
<evidence type="ECO:0000256" key="1">
    <source>
        <dbReference type="SAM" id="Phobius"/>
    </source>
</evidence>
<gene>
    <name evidence="2" type="ORF">BDV96DRAFT_605475</name>
</gene>
<keyword evidence="1" id="KW-0812">Transmembrane</keyword>